<dbReference type="PROSITE" id="PS00973">
    <property type="entry name" value="USP_2"/>
    <property type="match status" value="1"/>
</dbReference>
<dbReference type="InterPro" id="IPR038765">
    <property type="entry name" value="Papain-like_cys_pep_sf"/>
</dbReference>
<dbReference type="PROSITE" id="PS50235">
    <property type="entry name" value="USP_3"/>
    <property type="match status" value="1"/>
</dbReference>
<evidence type="ECO:0000259" key="2">
    <source>
        <dbReference type="PROSITE" id="PS50235"/>
    </source>
</evidence>
<feature type="domain" description="USP" evidence="2">
    <location>
        <begin position="34"/>
        <end position="344"/>
    </location>
</feature>
<proteinExistence type="predicted"/>
<accession>A0A9Q1GCZ2</accession>
<gene>
    <name evidence="3" type="ORF">SKAU_G00027390</name>
</gene>
<dbReference type="SUPFAM" id="SSF54001">
    <property type="entry name" value="Cysteine proteinases"/>
    <property type="match status" value="1"/>
</dbReference>
<dbReference type="GO" id="GO:0005829">
    <property type="term" value="C:cytosol"/>
    <property type="evidence" value="ECO:0007669"/>
    <property type="project" value="TreeGrafter"/>
</dbReference>
<dbReference type="FunFam" id="3.90.70.10:FF:000167">
    <property type="entry name" value="Ubiquitin specific peptidase 18"/>
    <property type="match status" value="1"/>
</dbReference>
<dbReference type="Pfam" id="PF00443">
    <property type="entry name" value="UCH"/>
    <property type="match status" value="1"/>
</dbReference>
<feature type="compositionally biased region" description="Basic and acidic residues" evidence="1">
    <location>
        <begin position="344"/>
        <end position="362"/>
    </location>
</feature>
<dbReference type="OrthoDB" id="292964at2759"/>
<dbReference type="PANTHER" id="PTHR24006:SF796">
    <property type="entry name" value="UBL CARBOXYL-TERMINAL HYDROLASE 18-RELATED"/>
    <property type="match status" value="1"/>
</dbReference>
<dbReference type="Proteomes" id="UP001152622">
    <property type="component" value="Chromosome 1"/>
</dbReference>
<dbReference type="Gene3D" id="3.90.70.10">
    <property type="entry name" value="Cysteine proteinases"/>
    <property type="match status" value="1"/>
</dbReference>
<dbReference type="GO" id="GO:0016579">
    <property type="term" value="P:protein deubiquitination"/>
    <property type="evidence" value="ECO:0007669"/>
    <property type="project" value="InterPro"/>
</dbReference>
<dbReference type="AlphaFoldDB" id="A0A9Q1GCZ2"/>
<protein>
    <recommendedName>
        <fullName evidence="2">USP domain-containing protein</fullName>
    </recommendedName>
</protein>
<evidence type="ECO:0000313" key="4">
    <source>
        <dbReference type="Proteomes" id="UP001152622"/>
    </source>
</evidence>
<dbReference type="InterPro" id="IPR001394">
    <property type="entry name" value="Peptidase_C19_UCH"/>
</dbReference>
<dbReference type="InterPro" id="IPR018200">
    <property type="entry name" value="USP_CS"/>
</dbReference>
<dbReference type="PANTHER" id="PTHR24006">
    <property type="entry name" value="UBIQUITIN CARBOXYL-TERMINAL HYDROLASE"/>
    <property type="match status" value="1"/>
</dbReference>
<evidence type="ECO:0000256" key="1">
    <source>
        <dbReference type="SAM" id="MobiDB-lite"/>
    </source>
</evidence>
<name>A0A9Q1GCZ2_SYNKA</name>
<dbReference type="InterPro" id="IPR050164">
    <property type="entry name" value="Peptidase_C19"/>
</dbReference>
<organism evidence="3 4">
    <name type="scientific">Synaphobranchus kaupii</name>
    <name type="common">Kaup's arrowtooth eel</name>
    <dbReference type="NCBI Taxonomy" id="118154"/>
    <lineage>
        <taxon>Eukaryota</taxon>
        <taxon>Metazoa</taxon>
        <taxon>Chordata</taxon>
        <taxon>Craniata</taxon>
        <taxon>Vertebrata</taxon>
        <taxon>Euteleostomi</taxon>
        <taxon>Actinopterygii</taxon>
        <taxon>Neopterygii</taxon>
        <taxon>Teleostei</taxon>
        <taxon>Anguilliformes</taxon>
        <taxon>Synaphobranchidae</taxon>
        <taxon>Synaphobranchus</taxon>
    </lineage>
</organism>
<dbReference type="InterPro" id="IPR028889">
    <property type="entry name" value="USP"/>
</dbReference>
<dbReference type="GO" id="GO:0004843">
    <property type="term" value="F:cysteine-type deubiquitinase activity"/>
    <property type="evidence" value="ECO:0007669"/>
    <property type="project" value="InterPro"/>
</dbReference>
<dbReference type="CDD" id="cd02257">
    <property type="entry name" value="Peptidase_C19"/>
    <property type="match status" value="1"/>
</dbReference>
<evidence type="ECO:0000313" key="3">
    <source>
        <dbReference type="EMBL" id="KAJ8381961.1"/>
    </source>
</evidence>
<reference evidence="3" key="1">
    <citation type="journal article" date="2023" name="Science">
        <title>Genome structures resolve the early diversification of teleost fishes.</title>
        <authorList>
            <person name="Parey E."/>
            <person name="Louis A."/>
            <person name="Montfort J."/>
            <person name="Bouchez O."/>
            <person name="Roques C."/>
            <person name="Iampietro C."/>
            <person name="Lluch J."/>
            <person name="Castinel A."/>
            <person name="Donnadieu C."/>
            <person name="Desvignes T."/>
            <person name="Floi Bucao C."/>
            <person name="Jouanno E."/>
            <person name="Wen M."/>
            <person name="Mejri S."/>
            <person name="Dirks R."/>
            <person name="Jansen H."/>
            <person name="Henkel C."/>
            <person name="Chen W.J."/>
            <person name="Zahm M."/>
            <person name="Cabau C."/>
            <person name="Klopp C."/>
            <person name="Thompson A.W."/>
            <person name="Robinson-Rechavi M."/>
            <person name="Braasch I."/>
            <person name="Lecointre G."/>
            <person name="Bobe J."/>
            <person name="Postlethwait J.H."/>
            <person name="Berthelot C."/>
            <person name="Roest Crollius H."/>
            <person name="Guiguen Y."/>
        </authorList>
    </citation>
    <scope>NUCLEOTIDE SEQUENCE</scope>
    <source>
        <strain evidence="3">WJC10195</strain>
    </source>
</reference>
<dbReference type="EMBL" id="JAINUF010000001">
    <property type="protein sequence ID" value="KAJ8381961.1"/>
    <property type="molecule type" value="Genomic_DNA"/>
</dbReference>
<feature type="compositionally biased region" description="Polar residues" evidence="1">
    <location>
        <begin position="363"/>
        <end position="372"/>
    </location>
</feature>
<dbReference type="GO" id="GO:0005634">
    <property type="term" value="C:nucleus"/>
    <property type="evidence" value="ECO:0007669"/>
    <property type="project" value="TreeGrafter"/>
</dbReference>
<feature type="region of interest" description="Disordered" evidence="1">
    <location>
        <begin position="344"/>
        <end position="372"/>
    </location>
</feature>
<keyword evidence="4" id="KW-1185">Reference proteome</keyword>
<comment type="caution">
    <text evidence="3">The sequence shown here is derived from an EMBL/GenBank/DDBJ whole genome shotgun (WGS) entry which is preliminary data.</text>
</comment>
<sequence>MAGRSYSRSFLYPDSYHLYVYYQSPYGSRFQGLRGLPNYGLSCCVNALLQSFSATQELLALLNRWIENDSGALEKARNVPQQLQKALQAMQSDRFLPNPHQSFLYCLDRNHIPMSVQHDADEVFISILNLIQEQMSDTELAQQIKCLYMVKLEEHLQCNECTYIQSGDTYMLSLPLPLSQGSNTLEDCFRAFFELQELDNEERCFCDRCGEKTPSKQGLKLIYLPSVVCVHLKRFHYDHGRTEKMHCEVSFPQALDFNTILKPEQVSQSSKQSRSEWQYKLYAVIVHCGTAMFGHYTAYIKPDGDIWYHANDSRVSQMTWADVEGTFGGSKGGDTAYMLLYRRTKEETEPDGRRNIGERNSRTEFSPNQQRK</sequence>